<dbReference type="EMBL" id="BAAATJ010000035">
    <property type="protein sequence ID" value="GAA2415903.1"/>
    <property type="molecule type" value="Genomic_DNA"/>
</dbReference>
<dbReference type="InterPro" id="IPR050564">
    <property type="entry name" value="F420-G6PD/mer"/>
</dbReference>
<sequence length="290" mass="30899">MTALGVVFRPQLPPERLRDAARAAEAAGLEELWLWEDCFLESGIASAAAALAWTERLRVGIGLLPVPLRNVALTAMETATLDRMFPGRLALGVGHGVQSWMGQVGARAESPLTLLREYLDALRALLRGEEVTTEGRYVRLDAVALDWPPRTPPAVLAGVTGPRSLRLSGEAADGTILTADTPPDGVRRARRLADEGREAAGRTGRHRVVVYLHTATGPDADARLAAELERGPVPPEEAFGVAGDAEAVAEAVRRLAEAGADTVVLQPTADEPDIEGLIRFAAEEVRPLVP</sequence>
<dbReference type="Pfam" id="PF00296">
    <property type="entry name" value="Bac_luciferase"/>
    <property type="match status" value="1"/>
</dbReference>
<protein>
    <submittedName>
        <fullName evidence="3">LLM class flavin-dependent oxidoreductase</fullName>
    </submittedName>
</protein>
<dbReference type="InterPro" id="IPR036661">
    <property type="entry name" value="Luciferase-like_sf"/>
</dbReference>
<dbReference type="SUPFAM" id="SSF51679">
    <property type="entry name" value="Bacterial luciferase-like"/>
    <property type="match status" value="1"/>
</dbReference>
<reference evidence="3 4" key="1">
    <citation type="journal article" date="2019" name="Int. J. Syst. Evol. Microbiol.">
        <title>The Global Catalogue of Microorganisms (GCM) 10K type strain sequencing project: providing services to taxonomists for standard genome sequencing and annotation.</title>
        <authorList>
            <consortium name="The Broad Institute Genomics Platform"/>
            <consortium name="The Broad Institute Genome Sequencing Center for Infectious Disease"/>
            <person name="Wu L."/>
            <person name="Ma J."/>
        </authorList>
    </citation>
    <scope>NUCLEOTIDE SEQUENCE [LARGE SCALE GENOMIC DNA]</scope>
    <source>
        <strain evidence="3 4">JCM 6921</strain>
    </source>
</reference>
<gene>
    <name evidence="3" type="ORF">GCM10010420_52550</name>
</gene>
<dbReference type="CDD" id="cd01097">
    <property type="entry name" value="Tetrahydromethanopterin_reductase"/>
    <property type="match status" value="1"/>
</dbReference>
<evidence type="ECO:0000259" key="2">
    <source>
        <dbReference type="Pfam" id="PF00296"/>
    </source>
</evidence>
<keyword evidence="1" id="KW-0560">Oxidoreductase</keyword>
<evidence type="ECO:0000256" key="1">
    <source>
        <dbReference type="ARBA" id="ARBA00023002"/>
    </source>
</evidence>
<dbReference type="PANTHER" id="PTHR43244">
    <property type="match status" value="1"/>
</dbReference>
<organism evidence="3 4">
    <name type="scientific">Streptomyces glaucosporus</name>
    <dbReference type="NCBI Taxonomy" id="284044"/>
    <lineage>
        <taxon>Bacteria</taxon>
        <taxon>Bacillati</taxon>
        <taxon>Actinomycetota</taxon>
        <taxon>Actinomycetes</taxon>
        <taxon>Kitasatosporales</taxon>
        <taxon>Streptomycetaceae</taxon>
        <taxon>Streptomyces</taxon>
    </lineage>
</organism>
<evidence type="ECO:0000313" key="3">
    <source>
        <dbReference type="EMBL" id="GAA2415903.1"/>
    </source>
</evidence>
<keyword evidence="4" id="KW-1185">Reference proteome</keyword>
<proteinExistence type="predicted"/>
<feature type="domain" description="Luciferase-like" evidence="2">
    <location>
        <begin position="13"/>
        <end position="224"/>
    </location>
</feature>
<comment type="caution">
    <text evidence="3">The sequence shown here is derived from an EMBL/GenBank/DDBJ whole genome shotgun (WGS) entry which is preliminary data.</text>
</comment>
<dbReference type="PANTHER" id="PTHR43244:SF1">
    <property type="entry name" value="5,10-METHYLENETETRAHYDROMETHANOPTERIN REDUCTASE"/>
    <property type="match status" value="1"/>
</dbReference>
<dbReference type="Gene3D" id="3.20.20.30">
    <property type="entry name" value="Luciferase-like domain"/>
    <property type="match status" value="1"/>
</dbReference>
<dbReference type="RefSeq" id="WP_344633618.1">
    <property type="nucleotide sequence ID" value="NZ_BAAATJ010000035.1"/>
</dbReference>
<accession>A0ABN3IXY3</accession>
<name>A0ABN3IXY3_9ACTN</name>
<dbReference type="Proteomes" id="UP001500058">
    <property type="component" value="Unassembled WGS sequence"/>
</dbReference>
<evidence type="ECO:0000313" key="4">
    <source>
        <dbReference type="Proteomes" id="UP001500058"/>
    </source>
</evidence>
<dbReference type="InterPro" id="IPR011251">
    <property type="entry name" value="Luciferase-like_dom"/>
</dbReference>